<accession>A0AAF0DXA4</accession>
<keyword evidence="4" id="KW-0131">Cell cycle</keyword>
<dbReference type="Pfam" id="PF04821">
    <property type="entry name" value="TIMELESS"/>
    <property type="match status" value="1"/>
</dbReference>
<dbReference type="PANTHER" id="PTHR22940:SF4">
    <property type="entry name" value="PROTEIN TIMELESS HOMOLOG"/>
    <property type="match status" value="1"/>
</dbReference>
<proteinExistence type="predicted"/>
<feature type="compositionally biased region" description="Acidic residues" evidence="5">
    <location>
        <begin position="23"/>
        <end position="33"/>
    </location>
</feature>
<feature type="region of interest" description="Disordered" evidence="5">
    <location>
        <begin position="15"/>
        <end position="41"/>
    </location>
</feature>
<dbReference type="Proteomes" id="UP001214603">
    <property type="component" value="Chromosome 1"/>
</dbReference>
<evidence type="ECO:0000313" key="8">
    <source>
        <dbReference type="Proteomes" id="UP001214603"/>
    </source>
</evidence>
<dbReference type="GO" id="GO:0043111">
    <property type="term" value="P:replication fork arrest"/>
    <property type="evidence" value="ECO:0007669"/>
    <property type="project" value="TreeGrafter"/>
</dbReference>
<name>A0AAF0DXA4_9BASI</name>
<dbReference type="GO" id="GO:0031298">
    <property type="term" value="C:replication fork protection complex"/>
    <property type="evidence" value="ECO:0007669"/>
    <property type="project" value="TreeGrafter"/>
</dbReference>
<dbReference type="GO" id="GO:0006281">
    <property type="term" value="P:DNA repair"/>
    <property type="evidence" value="ECO:0007669"/>
    <property type="project" value="TreeGrafter"/>
</dbReference>
<evidence type="ECO:0000256" key="5">
    <source>
        <dbReference type="SAM" id="MobiDB-lite"/>
    </source>
</evidence>
<feature type="compositionally biased region" description="Basic residues" evidence="5">
    <location>
        <begin position="909"/>
        <end position="922"/>
    </location>
</feature>
<comment type="subcellular location">
    <subcellularLocation>
        <location evidence="1">Nucleus</location>
    </subcellularLocation>
</comment>
<feature type="region of interest" description="Disordered" evidence="5">
    <location>
        <begin position="948"/>
        <end position="1002"/>
    </location>
</feature>
<dbReference type="EMBL" id="CP119934">
    <property type="protein sequence ID" value="WFD02288.1"/>
    <property type="molecule type" value="Genomic_DNA"/>
</dbReference>
<dbReference type="InterPro" id="IPR044998">
    <property type="entry name" value="Timeless"/>
</dbReference>
<protein>
    <submittedName>
        <fullName evidence="7">Topoisomerase 1-associated factor 1</fullName>
    </submittedName>
</protein>
<dbReference type="InterPro" id="IPR006906">
    <property type="entry name" value="Timeless_N"/>
</dbReference>
<evidence type="ECO:0000256" key="3">
    <source>
        <dbReference type="ARBA" id="ARBA00023242"/>
    </source>
</evidence>
<feature type="compositionally biased region" description="Low complexity" evidence="5">
    <location>
        <begin position="963"/>
        <end position="973"/>
    </location>
</feature>
<reference evidence="7" key="1">
    <citation type="submission" date="2023-03" db="EMBL/GenBank/DDBJ databases">
        <title>Mating type loci evolution in Malassezia.</title>
        <authorList>
            <person name="Coelho M.A."/>
        </authorList>
    </citation>
    <scope>NUCLEOTIDE SEQUENCE</scope>
    <source>
        <strain evidence="7">CBS 7876</strain>
    </source>
</reference>
<dbReference type="PANTHER" id="PTHR22940">
    <property type="entry name" value="TIMEOUT/TIMELESS-2"/>
    <property type="match status" value="1"/>
</dbReference>
<evidence type="ECO:0000313" key="7">
    <source>
        <dbReference type="EMBL" id="WFD02288.1"/>
    </source>
</evidence>
<feature type="domain" description="Timeless N-terminal" evidence="6">
    <location>
        <begin position="75"/>
        <end position="356"/>
    </location>
</feature>
<keyword evidence="3" id="KW-0539">Nucleus</keyword>
<evidence type="ECO:0000259" key="6">
    <source>
        <dbReference type="Pfam" id="PF04821"/>
    </source>
</evidence>
<dbReference type="GO" id="GO:0003677">
    <property type="term" value="F:DNA binding"/>
    <property type="evidence" value="ECO:0007669"/>
    <property type="project" value="TreeGrafter"/>
</dbReference>
<sequence length="1002" mass="112107">MDAWDEDAVEDWYASDVASSAEESVDDQEAAIEESEHSEVDHDARMELLRPPVLSICAALGGYEHAEVDGRLQQVYRLGDDCLECLRDLRRLWRQDDTDSSRAIARVFAELGTLHNDLVPILLHTAGMGEKSDKIALACTDLITALTWPIDWNAEVHDIVMREEDDGVMSKLVGLQSAQVQYKASVLRTRAKEQHLVDRTVVGCVMRSLLLPALVKPRAERSERDVGVIGMCLHLFRNLLAIRDPVAHTVSSTAVVANTTLQSLLVEQLNEHFVLDTLLMLASNADSKDFEAWAPIAADCVYQIYVGADVQEIASFEKASARATTSALAASLDREARLKRHTVNNARHSRFGTTIQFRANDGSLRVARQQAALVESVRELEQGIAERGRRKISRKRPATERGAPQRYTAWTAAAREVLRGWADRFVQDGAFGVLVQQYLKDIHAERERVGDLDAARCKALRLATFFVEYFRARRAADAERWDFGLVAAWLEPWAFRLVRSRAAEAQESRQWLEFVAAVRLWTALLCLLQALGHGTAEQRQIADELQNTLYYDGHLLDTSLQVMHSYSAQSFACLEAVLDFAYTMPRLLEKHAAQHEYMFVKQRRGDEEEASRSERLFRFQTFQRAMATTRLAHVCTQYLARWPESAQPATMLPRLASVAHRLVVKAERPALFFGAKMRQVWAKLLRGGQRPVEACDAKAGSSLVQLARYVERQYTKLDAAAKDAFDADKRPARAPRPEKIPADLCVRPGLEHSEEIGVAIGLLAEEHRLSEVTWVKFHLELASAARKALMAHDPDADPAAPSTAVHAQFQPHLLPADTDELRRETTRNPVLKLLLRLVGLEASAEGEHLVWSVPRRCTPAALDRDARIIDQYLAQPLLIEGELRDQVQRLRAPRTRAAPADADADDAPRKRRRSSAGRKRAPRMPQWLDNEFIEDSDEELAFALADVPRTSSRSASPHPLFGAPAASPRTSPEATPPATPAPKERAAPAHSDPLFLFDSDNE</sequence>
<gene>
    <name evidence="7" type="primary">TOF1</name>
    <name evidence="7" type="ORF">MOBT1_000970</name>
</gene>
<keyword evidence="2" id="KW-0236">DNA replication inhibitor</keyword>
<evidence type="ECO:0000256" key="2">
    <source>
        <dbReference type="ARBA" id="ARBA00022880"/>
    </source>
</evidence>
<dbReference type="GO" id="GO:0000076">
    <property type="term" value="P:DNA replication checkpoint signaling"/>
    <property type="evidence" value="ECO:0007669"/>
    <property type="project" value="TreeGrafter"/>
</dbReference>
<evidence type="ECO:0000256" key="4">
    <source>
        <dbReference type="ARBA" id="ARBA00023306"/>
    </source>
</evidence>
<evidence type="ECO:0000256" key="1">
    <source>
        <dbReference type="ARBA" id="ARBA00004123"/>
    </source>
</evidence>
<keyword evidence="8" id="KW-1185">Reference proteome</keyword>
<feature type="region of interest" description="Disordered" evidence="5">
    <location>
        <begin position="890"/>
        <end position="930"/>
    </location>
</feature>
<organism evidence="7 8">
    <name type="scientific">Malassezia obtusa</name>
    <dbReference type="NCBI Taxonomy" id="76774"/>
    <lineage>
        <taxon>Eukaryota</taxon>
        <taxon>Fungi</taxon>
        <taxon>Dikarya</taxon>
        <taxon>Basidiomycota</taxon>
        <taxon>Ustilaginomycotina</taxon>
        <taxon>Malasseziomycetes</taxon>
        <taxon>Malasseziales</taxon>
        <taxon>Malasseziaceae</taxon>
        <taxon>Malassezia</taxon>
    </lineage>
</organism>
<dbReference type="AlphaFoldDB" id="A0AAF0DXA4"/>